<reference evidence="2 3" key="1">
    <citation type="submission" date="2020-07" db="EMBL/GenBank/DDBJ databases">
        <title>Characterization and genome sequencing of isolate MD1, a novel member within the family Lachnospiraceae.</title>
        <authorList>
            <person name="Rettenmaier R."/>
            <person name="Di Bello L."/>
            <person name="Zinser C."/>
            <person name="Scheitz K."/>
            <person name="Liebl W."/>
            <person name="Zverlov V."/>
        </authorList>
    </citation>
    <scope>NUCLEOTIDE SEQUENCE [LARGE SCALE GENOMIC DNA]</scope>
    <source>
        <strain evidence="2 3">MD1</strain>
    </source>
</reference>
<protein>
    <submittedName>
        <fullName evidence="2">Uncharacterized protein</fullName>
    </submittedName>
</protein>
<comment type="caution">
    <text evidence="2">The sequence shown here is derived from an EMBL/GenBank/DDBJ whole genome shotgun (WGS) entry which is preliminary data.</text>
</comment>
<evidence type="ECO:0000313" key="3">
    <source>
        <dbReference type="Proteomes" id="UP000574276"/>
    </source>
</evidence>
<sequence>MTISNNEEINPEVLSMLESMVEKKSNKNSVVTENKENAKPKTTINLNDNDFGKY</sequence>
<evidence type="ECO:0000256" key="1">
    <source>
        <dbReference type="SAM" id="MobiDB-lite"/>
    </source>
</evidence>
<dbReference type="AlphaFoldDB" id="A0A839K2Q6"/>
<dbReference type="Proteomes" id="UP000574276">
    <property type="component" value="Unassembled WGS sequence"/>
</dbReference>
<organism evidence="2 3">
    <name type="scientific">Variimorphobacter saccharofermentans</name>
    <dbReference type="NCBI Taxonomy" id="2755051"/>
    <lineage>
        <taxon>Bacteria</taxon>
        <taxon>Bacillati</taxon>
        <taxon>Bacillota</taxon>
        <taxon>Clostridia</taxon>
        <taxon>Lachnospirales</taxon>
        <taxon>Lachnospiraceae</taxon>
        <taxon>Variimorphobacter</taxon>
    </lineage>
</organism>
<keyword evidence="3" id="KW-1185">Reference proteome</keyword>
<evidence type="ECO:0000313" key="2">
    <source>
        <dbReference type="EMBL" id="MBB2183279.1"/>
    </source>
</evidence>
<dbReference type="RefSeq" id="WP_330594488.1">
    <property type="nucleotide sequence ID" value="NZ_JACEGA010000001.1"/>
</dbReference>
<proteinExistence type="predicted"/>
<accession>A0A839K2Q6</accession>
<gene>
    <name evidence="2" type="ORF">H0486_10345</name>
</gene>
<feature type="region of interest" description="Disordered" evidence="1">
    <location>
        <begin position="24"/>
        <end position="54"/>
    </location>
</feature>
<dbReference type="EMBL" id="JACEGA010000001">
    <property type="protein sequence ID" value="MBB2183279.1"/>
    <property type="molecule type" value="Genomic_DNA"/>
</dbReference>
<name>A0A839K2Q6_9FIRM</name>